<sequence length="174" mass="17886">LSGWDANMYSLATEPGANSVYFYPFGGPGVPYVPQATIHAAVASLGFTGAVGQVELDALMVSDRGAGSVWGSGDMIIFSIQAAANFDGGEIIVLPFGGPAAFLAHGGHLWNTAFNVGAAFGVTTEEIDGLEAEPPKGDFYWGGCKPDPDTCWLELETTCGDLGGTYIGHGTGCS</sequence>
<accession>X0XJX7</accession>
<evidence type="ECO:0000313" key="1">
    <source>
        <dbReference type="EMBL" id="GAG43460.1"/>
    </source>
</evidence>
<reference evidence="1" key="1">
    <citation type="journal article" date="2014" name="Front. Microbiol.">
        <title>High frequency of phylogenetically diverse reductive dehalogenase-homologous genes in deep subseafloor sedimentary metagenomes.</title>
        <authorList>
            <person name="Kawai M."/>
            <person name="Futagami T."/>
            <person name="Toyoda A."/>
            <person name="Takaki Y."/>
            <person name="Nishi S."/>
            <person name="Hori S."/>
            <person name="Arai W."/>
            <person name="Tsubouchi T."/>
            <person name="Morono Y."/>
            <person name="Uchiyama I."/>
            <person name="Ito T."/>
            <person name="Fujiyama A."/>
            <person name="Inagaki F."/>
            <person name="Takami H."/>
        </authorList>
    </citation>
    <scope>NUCLEOTIDE SEQUENCE</scope>
    <source>
        <strain evidence="1">Expedition CK06-06</strain>
    </source>
</reference>
<dbReference type="AlphaFoldDB" id="X0XJX7"/>
<organism evidence="1">
    <name type="scientific">marine sediment metagenome</name>
    <dbReference type="NCBI Taxonomy" id="412755"/>
    <lineage>
        <taxon>unclassified sequences</taxon>
        <taxon>metagenomes</taxon>
        <taxon>ecological metagenomes</taxon>
    </lineage>
</organism>
<feature type="non-terminal residue" evidence="1">
    <location>
        <position position="1"/>
    </location>
</feature>
<gene>
    <name evidence="1" type="ORF">S01H1_83206</name>
</gene>
<protein>
    <submittedName>
        <fullName evidence="1">Uncharacterized protein</fullName>
    </submittedName>
</protein>
<proteinExistence type="predicted"/>
<comment type="caution">
    <text evidence="1">The sequence shown here is derived from an EMBL/GenBank/DDBJ whole genome shotgun (WGS) entry which is preliminary data.</text>
</comment>
<name>X0XJX7_9ZZZZ</name>
<feature type="non-terminal residue" evidence="1">
    <location>
        <position position="174"/>
    </location>
</feature>
<dbReference type="EMBL" id="BARS01056521">
    <property type="protein sequence ID" value="GAG43460.1"/>
    <property type="molecule type" value="Genomic_DNA"/>
</dbReference>